<dbReference type="CDD" id="cd00198">
    <property type="entry name" value="vWFA"/>
    <property type="match status" value="1"/>
</dbReference>
<dbReference type="SUPFAM" id="SSF53300">
    <property type="entry name" value="vWA-like"/>
    <property type="match status" value="2"/>
</dbReference>
<dbReference type="AlphaFoldDB" id="A0A5S9F1S7"/>
<dbReference type="InterPro" id="IPR029062">
    <property type="entry name" value="Class_I_gatase-like"/>
</dbReference>
<dbReference type="Gene3D" id="3.40.50.880">
    <property type="match status" value="1"/>
</dbReference>
<dbReference type="Pfam" id="PF13519">
    <property type="entry name" value="VWA_2"/>
    <property type="match status" value="1"/>
</dbReference>
<dbReference type="PANTHER" id="PTHR37947">
    <property type="entry name" value="BLL2462 PROTEIN"/>
    <property type="match status" value="1"/>
</dbReference>
<dbReference type="SMART" id="SM00327">
    <property type="entry name" value="VWA"/>
    <property type="match status" value="2"/>
</dbReference>
<keyword evidence="3" id="KW-1185">Reference proteome</keyword>
<dbReference type="Proteomes" id="UP000326354">
    <property type="component" value="Chromosome"/>
</dbReference>
<reference evidence="2 3" key="1">
    <citation type="submission" date="2019-08" db="EMBL/GenBank/DDBJ databases">
        <title>Complete genome sequence of Candidatus Uab amorphum.</title>
        <authorList>
            <person name="Shiratori T."/>
            <person name="Suzuki S."/>
            <person name="Kakizawa Y."/>
            <person name="Ishida K."/>
        </authorList>
    </citation>
    <scope>NUCLEOTIDE SEQUENCE [LARGE SCALE GENOMIC DNA]</scope>
    <source>
        <strain evidence="2 3">SRT547</strain>
    </source>
</reference>
<accession>A0A5S9F1S7</accession>
<dbReference type="SUPFAM" id="SSF52317">
    <property type="entry name" value="Class I glutamine amidotransferase-like"/>
    <property type="match status" value="1"/>
</dbReference>
<dbReference type="Gene3D" id="3.40.50.410">
    <property type="entry name" value="von Willebrand factor, type A domain"/>
    <property type="match status" value="2"/>
</dbReference>
<organism evidence="2 3">
    <name type="scientific">Uabimicrobium amorphum</name>
    <dbReference type="NCBI Taxonomy" id="2596890"/>
    <lineage>
        <taxon>Bacteria</taxon>
        <taxon>Pseudomonadati</taxon>
        <taxon>Planctomycetota</taxon>
        <taxon>Candidatus Uabimicrobiia</taxon>
        <taxon>Candidatus Uabimicrobiales</taxon>
        <taxon>Candidatus Uabimicrobiaceae</taxon>
        <taxon>Candidatus Uabimicrobium</taxon>
    </lineage>
</organism>
<dbReference type="KEGG" id="uam:UABAM_01270"/>
<dbReference type="RefSeq" id="WP_173013164.1">
    <property type="nucleotide sequence ID" value="NZ_AP019860.1"/>
</dbReference>
<dbReference type="InterPro" id="IPR002035">
    <property type="entry name" value="VWF_A"/>
</dbReference>
<protein>
    <submittedName>
        <fullName evidence="2">VWA domain-containing protein</fullName>
    </submittedName>
</protein>
<dbReference type="InterPro" id="IPR036465">
    <property type="entry name" value="vWFA_dom_sf"/>
</dbReference>
<gene>
    <name evidence="2" type="ORF">UABAM_01270</name>
</gene>
<dbReference type="EMBL" id="AP019860">
    <property type="protein sequence ID" value="BBM82927.1"/>
    <property type="molecule type" value="Genomic_DNA"/>
</dbReference>
<name>A0A5S9F1S7_UABAM</name>
<proteinExistence type="predicted"/>
<evidence type="ECO:0000313" key="3">
    <source>
        <dbReference type="Proteomes" id="UP000326354"/>
    </source>
</evidence>
<evidence type="ECO:0000313" key="2">
    <source>
        <dbReference type="EMBL" id="BBM82927.1"/>
    </source>
</evidence>
<dbReference type="PROSITE" id="PS50234">
    <property type="entry name" value="VWFA"/>
    <property type="match status" value="1"/>
</dbReference>
<evidence type="ECO:0000259" key="1">
    <source>
        <dbReference type="PROSITE" id="PS50234"/>
    </source>
</evidence>
<dbReference type="PANTHER" id="PTHR37947:SF2">
    <property type="entry name" value="VON WILLEBRAND FACTOR TYPE A"/>
    <property type="match status" value="1"/>
</dbReference>
<sequence length="769" mass="88290">MQIIKRKNVILFLRFIILCLLIFPSVSFVTPPAQQVVICLDFSRSIKWLHNKNNLSLQDVYQQELQKITQALSPQDQYAIVCFATQATIAKKFTENKTVFLEYNGDIETSRVDLALQSAMTMFHTHSALRKTIIVYSDGLVKDLPPRIQKQLTYNNITLRFEYLQTQQIKQLRDIAIRKLTLPSFAKQGQTLHGEIVVKTSHKTEAMIQLRNDDTTIEQRSIYLPKQGEYTFHFFFNVNDKRDMNITAQVYSLSFDDPCLQNNIYHQNVHVEKKSQILEFGTQLRQLNVDFATITSYSDHTSFDEIDLQDYDVVVISDMAFTKLQRFDNLIAQHIANGHGLMMIASPKTFALGGYSNTNIEKSLPVWTTPRQKNSQHIVVLLDISGSMNEKYSTTTKIEAAKQAILEINDQLNGETLELIAFNNNIYDIFSQKTADINSKIATLRANGETKIVPALRYTLQKKPQQKHIIIISDGEVQKNIMNQLGTLPKNTSLSVISTGKNNSILQKIARWGKGNFYDANSMALREIIWRDLLETKGTLLIEKNTMVVRKSHAIKNWSWEDYTGKYIGKYVLTKAKSSAKTLIQTPSGDALLCVANYQLGRCVALMTNTSWTKDLAVEKLIAQALQWLTSIGNSPYKIFIDHHKNKIRIRYHVDKHNQQIFVRPQWLQQRFTMREREHGIYTLELPMPKKSITSNLSVQYNDIHLPVKFHLVYSPEYVNLTDVNYIASTKNSNKNSNSVKNMDNILICFAVICFLLERFLNKGIQNGF</sequence>
<feature type="domain" description="VWFA" evidence="1">
    <location>
        <begin position="377"/>
        <end position="533"/>
    </location>
</feature>